<proteinExistence type="predicted"/>
<comment type="caution">
    <text evidence="1">The sequence shown here is derived from an EMBL/GenBank/DDBJ whole genome shotgun (WGS) entry which is preliminary data.</text>
</comment>
<accession>A0A0E2YY63</accession>
<dbReference type="NCBIfam" id="TIGR02566">
    <property type="entry name" value="cas_Csy3"/>
    <property type="match status" value="1"/>
</dbReference>
<evidence type="ECO:0000313" key="2">
    <source>
        <dbReference type="Proteomes" id="UP000028839"/>
    </source>
</evidence>
<dbReference type="CDD" id="cd09737">
    <property type="entry name" value="Csy3_I-F"/>
    <property type="match status" value="1"/>
</dbReference>
<dbReference type="EMBL" id="JPGN01000083">
    <property type="protein sequence ID" value="KFI18373.1"/>
    <property type="molecule type" value="Genomic_DNA"/>
</dbReference>
<dbReference type="Pfam" id="PF09615">
    <property type="entry name" value="Cas_Csy3"/>
    <property type="match status" value="1"/>
</dbReference>
<sequence length="357" mass="40116">MATVQLPSLLNYTRSIVPSEGTFWVANADNRPLLIQDKTLLGTIANYSSVYKKDKQRDEGAIEKEMMAGDNNIQRVDSCHLPADADTFELRFTLKFLANANGPEACEGAEFREDLESIAQAYAEKGGFTLLAERYLANLLNGRFLWRNRYGVQRQITLRAPYNELKEKTFEIIDRAEPTLPQVRMDELKPWIDHIASALSGKTSFFLMEVSARVTIGLGQEVYPSQEFVDKDSRGQGKKSKTLFFVQVADQQVAAMHSQKIGNAIRTIDNWYPDANADRPLAVDPFTVDKRRARAVRLPDHGKSDFYSLLKNLPALKDDIEHAPNAEAIPGQAHYFMAVLIRGGVFSGEKKAEKKAK</sequence>
<dbReference type="HOGENOM" id="CLU_063672_0_0_6"/>
<dbReference type="AlphaFoldDB" id="A0A0E2YY63"/>
<gene>
    <name evidence="1" type="ORF">IB75_14635</name>
</gene>
<dbReference type="OrthoDB" id="240864at2"/>
<name>A0A0E2YY63_9GAMM</name>
<organism evidence="1 2">
    <name type="scientific">Nitrosococcus oceani C-27</name>
    <dbReference type="NCBI Taxonomy" id="314279"/>
    <lineage>
        <taxon>Bacteria</taxon>
        <taxon>Pseudomonadati</taxon>
        <taxon>Pseudomonadota</taxon>
        <taxon>Gammaproteobacteria</taxon>
        <taxon>Chromatiales</taxon>
        <taxon>Chromatiaceae</taxon>
        <taxon>Nitrosococcus</taxon>
    </lineage>
</organism>
<dbReference type="Proteomes" id="UP000028839">
    <property type="component" value="Unassembled WGS sequence"/>
</dbReference>
<protein>
    <submittedName>
        <fullName evidence="1">CRISPR-associated protein Csy3</fullName>
    </submittedName>
</protein>
<reference evidence="1 2" key="1">
    <citation type="submission" date="2014-07" db="EMBL/GenBank/DDBJ databases">
        <title>Comparative analysis of Nitrosococcus oceani genome inventories of strains from Pacific and Atlantic gyres.</title>
        <authorList>
            <person name="Lim C.K."/>
            <person name="Wang L."/>
            <person name="Sayavedra-Soto L.A."/>
            <person name="Klotz M.G."/>
        </authorList>
    </citation>
    <scope>NUCLEOTIDE SEQUENCE [LARGE SCALE GENOMIC DNA]</scope>
    <source>
        <strain evidence="1 2">C-27</strain>
    </source>
</reference>
<evidence type="ECO:0000313" key="1">
    <source>
        <dbReference type="EMBL" id="KFI18373.1"/>
    </source>
</evidence>
<dbReference type="InterPro" id="IPR013399">
    <property type="entry name" value="CRISPR-assoc_prot_Csy3"/>
</dbReference>